<comment type="subcellular location">
    <subcellularLocation>
        <location evidence="2">Cytoplasm</location>
    </subcellularLocation>
    <subcellularLocation>
        <location evidence="1">Nucleus</location>
    </subcellularLocation>
</comment>
<dbReference type="EMBL" id="VCGU01000007">
    <property type="protein sequence ID" value="TRY73713.1"/>
    <property type="molecule type" value="Genomic_DNA"/>
</dbReference>
<comment type="catalytic activity">
    <reaction evidence="8">
        <text>L-lysyl-[protein] + S-adenosyl-L-methionine = N(6)-methyl-L-lysyl-[protein] + S-adenosyl-L-homocysteine + H(+)</text>
        <dbReference type="Rhea" id="RHEA:51736"/>
        <dbReference type="Rhea" id="RHEA-COMP:9752"/>
        <dbReference type="Rhea" id="RHEA-COMP:13053"/>
        <dbReference type="ChEBI" id="CHEBI:15378"/>
        <dbReference type="ChEBI" id="CHEBI:29969"/>
        <dbReference type="ChEBI" id="CHEBI:57856"/>
        <dbReference type="ChEBI" id="CHEBI:59789"/>
        <dbReference type="ChEBI" id="CHEBI:61929"/>
    </reaction>
</comment>
<dbReference type="GO" id="GO:0008276">
    <property type="term" value="F:protein methyltransferase activity"/>
    <property type="evidence" value="ECO:0007669"/>
    <property type="project" value="UniProtKB-ARBA"/>
</dbReference>
<keyword evidence="11" id="KW-1185">Reference proteome</keyword>
<reference evidence="10 11" key="1">
    <citation type="journal article" date="2018" name="Nat. Ecol. Evol.">
        <title>Genomic signatures of mitonuclear coevolution across populations of Tigriopus californicus.</title>
        <authorList>
            <person name="Barreto F.S."/>
            <person name="Watson E.T."/>
            <person name="Lima T.G."/>
            <person name="Willett C.S."/>
            <person name="Edmands S."/>
            <person name="Li W."/>
            <person name="Burton R.S."/>
        </authorList>
    </citation>
    <scope>NUCLEOTIDE SEQUENCE [LARGE SCALE GENOMIC DNA]</scope>
    <source>
        <strain evidence="10 11">San Diego</strain>
    </source>
</reference>
<dbReference type="OMA" id="NCYITES"/>
<keyword evidence="5" id="KW-0808">Transferase</keyword>
<keyword evidence="7" id="KW-0539">Nucleus</keyword>
<gene>
    <name evidence="10" type="ORF">TCAL_07774</name>
</gene>
<dbReference type="GO" id="GO:0008170">
    <property type="term" value="F:N-methyltransferase activity"/>
    <property type="evidence" value="ECO:0007669"/>
    <property type="project" value="UniProtKB-ARBA"/>
</dbReference>
<dbReference type="InterPro" id="IPR011990">
    <property type="entry name" value="TPR-like_helical_dom_sf"/>
</dbReference>
<dbReference type="GO" id="GO:0005634">
    <property type="term" value="C:nucleus"/>
    <property type="evidence" value="ECO:0007669"/>
    <property type="project" value="UniProtKB-SubCell"/>
</dbReference>
<dbReference type="GO" id="GO:0005737">
    <property type="term" value="C:cytoplasm"/>
    <property type="evidence" value="ECO:0007669"/>
    <property type="project" value="UniProtKB-SubCell"/>
</dbReference>
<dbReference type="InterPro" id="IPR052097">
    <property type="entry name" value="SET-MYND_domain_protein"/>
</dbReference>
<keyword evidence="3" id="KW-0963">Cytoplasm</keyword>
<dbReference type="AlphaFoldDB" id="A0A553P7Q9"/>
<evidence type="ECO:0000256" key="7">
    <source>
        <dbReference type="ARBA" id="ARBA00023242"/>
    </source>
</evidence>
<accession>A0A553P7Q9</accession>
<evidence type="ECO:0000256" key="4">
    <source>
        <dbReference type="ARBA" id="ARBA00022603"/>
    </source>
</evidence>
<dbReference type="CDD" id="cd10536">
    <property type="entry name" value="SET_SMYD4"/>
    <property type="match status" value="1"/>
</dbReference>
<keyword evidence="6" id="KW-0949">S-adenosyl-L-methionine</keyword>
<evidence type="ECO:0000256" key="8">
    <source>
        <dbReference type="ARBA" id="ARBA00048985"/>
    </source>
</evidence>
<dbReference type="InterPro" id="IPR044421">
    <property type="entry name" value="SMYD4_SET"/>
</dbReference>
<dbReference type="STRING" id="6832.A0A553P7Q9"/>
<protein>
    <recommendedName>
        <fullName evidence="9">SET domain-containing protein</fullName>
    </recommendedName>
</protein>
<dbReference type="OrthoDB" id="6342332at2759"/>
<evidence type="ECO:0000256" key="6">
    <source>
        <dbReference type="ARBA" id="ARBA00022691"/>
    </source>
</evidence>
<sequence length="672" mass="76905">MDVEDRDSIDTVKLKKELTNAIGEAKGYIHNAYREFCIQQPDLIVAVQEGHIQGNRTILKEMSGRLETIFEDYMRSISSGSISQKDAKKSVQFRDQGNKNYQAKHFYSALDCYTKAICQGPIGSETLALALANRSAVMFHLKEFQHCIQDLDLAIASDYPKKTLFKLYERKIKCLTQLGNLNLAQTTLNQFSKALDFAVLEPSKKQKMFSELEKTISKIKAKPQEDSTFKSLADELPKLNSRNDKFPSFAKCLSVEYNAKRGRHVVANRDIKAGEMVMVELPTVVVVRDEFKSLFCSNCLRKSYGSIPSPLNSVEVFCSHFCLEQGLNSFHRCESKILEHIQHSGLGKAEWRLAIRAVTQKPLEYFRKNQDKFQNHSSRFGMNEGDQYGADEYQALFHLVVNRQAWNLSTDLFKAFVACFYTRCLHLGGYFDDEENDDNGVNGGWTGTLSDDQLFITEFMVHIMEASTMNSHEISHVTAPTNVPWFHGQPRRVGPVLNIYGSLLNHSCDPNIFWINRGKAIISFASKDIKMDDEVTNCYITESLKIPMEQRQIQLKNFYNFTCGCVACDERWPPMAQFPTALADLKAKQLKIPVEDVNRMKAQLAKINQLGVKINLEQKKENYKDCLALCIEFLQLLDHTIKRPHQFFEMTTRTMFMSLWTLRGSKSRIDQT</sequence>
<dbReference type="Pfam" id="PF00856">
    <property type="entry name" value="SET"/>
    <property type="match status" value="1"/>
</dbReference>
<dbReference type="Proteomes" id="UP000318571">
    <property type="component" value="Chromosome 3"/>
</dbReference>
<dbReference type="SUPFAM" id="SSF48452">
    <property type="entry name" value="TPR-like"/>
    <property type="match status" value="1"/>
</dbReference>
<evidence type="ECO:0000256" key="2">
    <source>
        <dbReference type="ARBA" id="ARBA00004496"/>
    </source>
</evidence>
<evidence type="ECO:0000256" key="3">
    <source>
        <dbReference type="ARBA" id="ARBA00022490"/>
    </source>
</evidence>
<keyword evidence="4" id="KW-0489">Methyltransferase</keyword>
<dbReference type="GO" id="GO:0032259">
    <property type="term" value="P:methylation"/>
    <property type="evidence" value="ECO:0007669"/>
    <property type="project" value="UniProtKB-KW"/>
</dbReference>
<dbReference type="InterPro" id="IPR046341">
    <property type="entry name" value="SET_dom_sf"/>
</dbReference>
<proteinExistence type="predicted"/>
<dbReference type="PROSITE" id="PS50280">
    <property type="entry name" value="SET"/>
    <property type="match status" value="1"/>
</dbReference>
<evidence type="ECO:0000313" key="11">
    <source>
        <dbReference type="Proteomes" id="UP000318571"/>
    </source>
</evidence>
<dbReference type="Gene3D" id="2.170.270.10">
    <property type="entry name" value="SET domain"/>
    <property type="match status" value="1"/>
</dbReference>
<evidence type="ECO:0000256" key="5">
    <source>
        <dbReference type="ARBA" id="ARBA00022679"/>
    </source>
</evidence>
<evidence type="ECO:0000313" key="10">
    <source>
        <dbReference type="EMBL" id="TRY73713.1"/>
    </source>
</evidence>
<dbReference type="GO" id="GO:0008757">
    <property type="term" value="F:S-adenosylmethionine-dependent methyltransferase activity"/>
    <property type="evidence" value="ECO:0007669"/>
    <property type="project" value="UniProtKB-ARBA"/>
</dbReference>
<name>A0A553P7Q9_TIGCA</name>
<evidence type="ECO:0000256" key="1">
    <source>
        <dbReference type="ARBA" id="ARBA00004123"/>
    </source>
</evidence>
<dbReference type="InterPro" id="IPR001214">
    <property type="entry name" value="SET_dom"/>
</dbReference>
<dbReference type="Gene3D" id="1.25.40.10">
    <property type="entry name" value="Tetratricopeptide repeat domain"/>
    <property type="match status" value="1"/>
</dbReference>
<organism evidence="10 11">
    <name type="scientific">Tigriopus californicus</name>
    <name type="common">Marine copepod</name>
    <dbReference type="NCBI Taxonomy" id="6832"/>
    <lineage>
        <taxon>Eukaryota</taxon>
        <taxon>Metazoa</taxon>
        <taxon>Ecdysozoa</taxon>
        <taxon>Arthropoda</taxon>
        <taxon>Crustacea</taxon>
        <taxon>Multicrustacea</taxon>
        <taxon>Hexanauplia</taxon>
        <taxon>Copepoda</taxon>
        <taxon>Harpacticoida</taxon>
        <taxon>Harpacticidae</taxon>
        <taxon>Tigriopus</taxon>
    </lineage>
</organism>
<comment type="caution">
    <text evidence="10">The sequence shown here is derived from an EMBL/GenBank/DDBJ whole genome shotgun (WGS) entry which is preliminary data.</text>
</comment>
<dbReference type="GO" id="GO:0042826">
    <property type="term" value="F:histone deacetylase binding"/>
    <property type="evidence" value="ECO:0007669"/>
    <property type="project" value="TreeGrafter"/>
</dbReference>
<dbReference type="SUPFAM" id="SSF82199">
    <property type="entry name" value="SET domain"/>
    <property type="match status" value="1"/>
</dbReference>
<dbReference type="PANTHER" id="PTHR46165">
    <property type="entry name" value="SET AND MYND DOMAIN-CONTAINING PROTEIN 4"/>
    <property type="match status" value="1"/>
</dbReference>
<dbReference type="PANTHER" id="PTHR46165:SF2">
    <property type="entry name" value="SET AND MYND DOMAIN-CONTAINING PROTEIN 4"/>
    <property type="match status" value="1"/>
</dbReference>
<evidence type="ECO:0000259" key="9">
    <source>
        <dbReference type="PROSITE" id="PS50280"/>
    </source>
</evidence>
<feature type="domain" description="SET" evidence="9">
    <location>
        <begin position="247"/>
        <end position="540"/>
    </location>
</feature>